<dbReference type="InterPro" id="IPR003689">
    <property type="entry name" value="ZIP"/>
</dbReference>
<name>A0A8J4WJH5_9TREM</name>
<feature type="chain" id="PRO_5035280078" evidence="6">
    <location>
        <begin position="21"/>
        <end position="425"/>
    </location>
</feature>
<keyword evidence="6" id="KW-0732">Signal</keyword>
<evidence type="ECO:0000256" key="5">
    <source>
        <dbReference type="SAM" id="Phobius"/>
    </source>
</evidence>
<feature type="signal peptide" evidence="6">
    <location>
        <begin position="1"/>
        <end position="20"/>
    </location>
</feature>
<dbReference type="GO" id="GO:0005886">
    <property type="term" value="C:plasma membrane"/>
    <property type="evidence" value="ECO:0007669"/>
    <property type="project" value="TreeGrafter"/>
</dbReference>
<accession>A0A8J4WJH5</accession>
<keyword evidence="3 5" id="KW-1133">Transmembrane helix</keyword>
<feature type="transmembrane region" description="Helical" evidence="5">
    <location>
        <begin position="116"/>
        <end position="133"/>
    </location>
</feature>
<keyword evidence="8" id="KW-1185">Reference proteome</keyword>
<feature type="transmembrane region" description="Helical" evidence="5">
    <location>
        <begin position="153"/>
        <end position="170"/>
    </location>
</feature>
<feature type="transmembrane region" description="Helical" evidence="5">
    <location>
        <begin position="258"/>
        <end position="275"/>
    </location>
</feature>
<evidence type="ECO:0000313" key="7">
    <source>
        <dbReference type="EMBL" id="KAF5402639.1"/>
    </source>
</evidence>
<dbReference type="GO" id="GO:0005385">
    <property type="term" value="F:zinc ion transmembrane transporter activity"/>
    <property type="evidence" value="ECO:0007669"/>
    <property type="project" value="TreeGrafter"/>
</dbReference>
<reference evidence="7" key="1">
    <citation type="submission" date="2019-05" db="EMBL/GenBank/DDBJ databases">
        <title>Annotation for the trematode Paragonimus heterotremus.</title>
        <authorList>
            <person name="Choi Y.-J."/>
        </authorList>
    </citation>
    <scope>NUCLEOTIDE SEQUENCE</scope>
    <source>
        <strain evidence="7">LC</strain>
    </source>
</reference>
<feature type="transmembrane region" description="Helical" evidence="5">
    <location>
        <begin position="332"/>
        <end position="356"/>
    </location>
</feature>
<gene>
    <name evidence="7" type="ORF">PHET_03716</name>
</gene>
<dbReference type="OrthoDB" id="448280at2759"/>
<keyword evidence="2 5" id="KW-0812">Transmembrane</keyword>
<organism evidence="7 8">
    <name type="scientific">Paragonimus heterotremus</name>
    <dbReference type="NCBI Taxonomy" id="100268"/>
    <lineage>
        <taxon>Eukaryota</taxon>
        <taxon>Metazoa</taxon>
        <taxon>Spiralia</taxon>
        <taxon>Lophotrochozoa</taxon>
        <taxon>Platyhelminthes</taxon>
        <taxon>Trematoda</taxon>
        <taxon>Digenea</taxon>
        <taxon>Plagiorchiida</taxon>
        <taxon>Troglotremata</taxon>
        <taxon>Troglotrematidae</taxon>
        <taxon>Paragonimus</taxon>
    </lineage>
</organism>
<evidence type="ECO:0000313" key="8">
    <source>
        <dbReference type="Proteomes" id="UP000748531"/>
    </source>
</evidence>
<dbReference type="PANTHER" id="PTHR11040:SF140">
    <property type="entry name" value="ZRT (ZRT), IRT- (IRT-) LIKE PROTEIN TRANSPORTER"/>
    <property type="match status" value="1"/>
</dbReference>
<comment type="subcellular location">
    <subcellularLocation>
        <location evidence="1">Membrane</location>
        <topology evidence="1">Multi-pass membrane protein</topology>
    </subcellularLocation>
</comment>
<dbReference type="PANTHER" id="PTHR11040">
    <property type="entry name" value="ZINC/IRON TRANSPORTER"/>
    <property type="match status" value="1"/>
</dbReference>
<dbReference type="Proteomes" id="UP000748531">
    <property type="component" value="Unassembled WGS sequence"/>
</dbReference>
<dbReference type="AlphaFoldDB" id="A0A8J4WJH5"/>
<feature type="transmembrane region" description="Helical" evidence="5">
    <location>
        <begin position="41"/>
        <end position="64"/>
    </location>
</feature>
<sequence>MNLPSGTCLIVLATCTVTTANSTHQWMHLHISDSSLTGPKLGLAAAMFVYSFLACLLPVLMMHFMDKRTQQTKIENEVCDDSTQQAIQMGVNSNKSKFRRCLQCTPTMRETAISRANCLAAGALLSVGFLHVFMETMECFDDAFQAINMNSEFPLAAFVLLIGFLLILGVEQITLEFYNTPQLNQPMVSADGTSVQGVLIRRQSSHRNSVRQRVTSLTAVAETVTILPDTMISTDPGTEKLQSHGAHHHHHPSVLNSGWIRVITLLCAISLHSIFEGMAVGLCNSLSALLTLFAALSVHKIIIAISIGINLAAETNAQQQNTPPKTGKNRLYLYQLLAILTFSGASPLGALIGWAVTNQSESVPFLFAQAVLQGLACGTFCYVVFCELLPKELGEGERDKPGKFLFLVLGWALVAYVIAFGPAED</sequence>
<protein>
    <submittedName>
        <fullName evidence="7">Metal cation transporter ZIP family</fullName>
    </submittedName>
</protein>
<proteinExistence type="predicted"/>
<evidence type="ECO:0000256" key="1">
    <source>
        <dbReference type="ARBA" id="ARBA00004141"/>
    </source>
</evidence>
<evidence type="ECO:0000256" key="2">
    <source>
        <dbReference type="ARBA" id="ARBA00022692"/>
    </source>
</evidence>
<feature type="transmembrane region" description="Helical" evidence="5">
    <location>
        <begin position="362"/>
        <end position="384"/>
    </location>
</feature>
<feature type="transmembrane region" description="Helical" evidence="5">
    <location>
        <begin position="404"/>
        <end position="423"/>
    </location>
</feature>
<feature type="transmembrane region" description="Helical" evidence="5">
    <location>
        <begin position="287"/>
        <end position="311"/>
    </location>
</feature>
<dbReference type="Pfam" id="PF02535">
    <property type="entry name" value="Zip"/>
    <property type="match status" value="1"/>
</dbReference>
<evidence type="ECO:0000256" key="4">
    <source>
        <dbReference type="ARBA" id="ARBA00023136"/>
    </source>
</evidence>
<evidence type="ECO:0000256" key="3">
    <source>
        <dbReference type="ARBA" id="ARBA00022989"/>
    </source>
</evidence>
<keyword evidence="4 5" id="KW-0472">Membrane</keyword>
<evidence type="ECO:0000256" key="6">
    <source>
        <dbReference type="SAM" id="SignalP"/>
    </source>
</evidence>
<dbReference type="EMBL" id="LUCH01001688">
    <property type="protein sequence ID" value="KAF5402639.1"/>
    <property type="molecule type" value="Genomic_DNA"/>
</dbReference>
<comment type="caution">
    <text evidence="7">The sequence shown here is derived from an EMBL/GenBank/DDBJ whole genome shotgun (WGS) entry which is preliminary data.</text>
</comment>